<accession>A0ACC0X0Z5</accession>
<reference evidence="2" key="1">
    <citation type="journal article" date="2023" name="G3 (Bethesda)">
        <title>Genome assembly and association tests identify interacting loci associated with vigor, precocity, and sex in interspecific pistachio rootstocks.</title>
        <authorList>
            <person name="Palmer W."/>
            <person name="Jacygrad E."/>
            <person name="Sagayaradj S."/>
            <person name="Cavanaugh K."/>
            <person name="Han R."/>
            <person name="Bertier L."/>
            <person name="Beede B."/>
            <person name="Kafkas S."/>
            <person name="Golino D."/>
            <person name="Preece J."/>
            <person name="Michelmore R."/>
        </authorList>
    </citation>
    <scope>NUCLEOTIDE SEQUENCE [LARGE SCALE GENOMIC DNA]</scope>
</reference>
<sequence length="249" mass="28507">MIDYHPGKANVVADALSRKTPSIMAHMKVRSPLLTELSTLGVELGMNESGVLLAHFQVRPILVDRIRESQFMDPNIMKLMGEVSEGLRTDFWIRGDGMLMMGNRLCVPNAEELKREILEEAHSSAYAMHPGSTKMYRTLKEHYWWPGMKREVAEFVSRCLVCQQVKAEHQRPAGLSQPLPIPQWKWEHITMDFVIGLPRTTCKHDCIWVIVDRLTKSAHFLPIKTTYSLNRLASIYVADCEASWCPLFL</sequence>
<protein>
    <submittedName>
        <fullName evidence="1">Uncharacterized protein</fullName>
    </submittedName>
</protein>
<evidence type="ECO:0000313" key="2">
    <source>
        <dbReference type="Proteomes" id="UP001163603"/>
    </source>
</evidence>
<gene>
    <name evidence="1" type="ORF">Pint_29222</name>
</gene>
<dbReference type="EMBL" id="CM047750">
    <property type="protein sequence ID" value="KAJ0007610.1"/>
    <property type="molecule type" value="Genomic_DNA"/>
</dbReference>
<proteinExistence type="predicted"/>
<evidence type="ECO:0000313" key="1">
    <source>
        <dbReference type="EMBL" id="KAJ0007610.1"/>
    </source>
</evidence>
<dbReference type="Proteomes" id="UP001163603">
    <property type="component" value="Chromosome 15"/>
</dbReference>
<keyword evidence="2" id="KW-1185">Reference proteome</keyword>
<name>A0ACC0X0Z5_9ROSI</name>
<comment type="caution">
    <text evidence="1">The sequence shown here is derived from an EMBL/GenBank/DDBJ whole genome shotgun (WGS) entry which is preliminary data.</text>
</comment>
<organism evidence="1 2">
    <name type="scientific">Pistacia integerrima</name>
    <dbReference type="NCBI Taxonomy" id="434235"/>
    <lineage>
        <taxon>Eukaryota</taxon>
        <taxon>Viridiplantae</taxon>
        <taxon>Streptophyta</taxon>
        <taxon>Embryophyta</taxon>
        <taxon>Tracheophyta</taxon>
        <taxon>Spermatophyta</taxon>
        <taxon>Magnoliopsida</taxon>
        <taxon>eudicotyledons</taxon>
        <taxon>Gunneridae</taxon>
        <taxon>Pentapetalae</taxon>
        <taxon>rosids</taxon>
        <taxon>malvids</taxon>
        <taxon>Sapindales</taxon>
        <taxon>Anacardiaceae</taxon>
        <taxon>Pistacia</taxon>
    </lineage>
</organism>